<feature type="transmembrane region" description="Helical" evidence="7">
    <location>
        <begin position="53"/>
        <end position="70"/>
    </location>
</feature>
<keyword evidence="9" id="KW-1185">Reference proteome</keyword>
<keyword evidence="6 7" id="KW-0472">Membrane</keyword>
<accession>A0ABV6YT44</accession>
<dbReference type="EMBL" id="JBHPBY010000034">
    <property type="protein sequence ID" value="MFC1849352.1"/>
    <property type="molecule type" value="Genomic_DNA"/>
</dbReference>
<reference evidence="8 9" key="1">
    <citation type="submission" date="2024-09" db="EMBL/GenBank/DDBJ databases">
        <title>Laminarin stimulates single cell rates of sulfate reduction while oxygen inhibits transcriptomic activity in coastal marine sediment.</title>
        <authorList>
            <person name="Lindsay M."/>
            <person name="Orcutt B."/>
            <person name="Emerson D."/>
            <person name="Stepanauskas R."/>
            <person name="D'Angelo T."/>
        </authorList>
    </citation>
    <scope>NUCLEOTIDE SEQUENCE [LARGE SCALE GENOMIC DNA]</scope>
    <source>
        <strain evidence="8">SAG AM-311-K15</strain>
    </source>
</reference>
<dbReference type="Pfam" id="PF01899">
    <property type="entry name" value="MNHE"/>
    <property type="match status" value="1"/>
</dbReference>
<gene>
    <name evidence="8" type="ORF">ACFL27_04000</name>
</gene>
<comment type="similarity">
    <text evidence="2">Belongs to the CPA3 antiporters (TC 2.A.63) subunit E family.</text>
</comment>
<proteinExistence type="inferred from homology"/>
<keyword evidence="5 7" id="KW-1133">Transmembrane helix</keyword>
<evidence type="ECO:0000256" key="3">
    <source>
        <dbReference type="ARBA" id="ARBA00022475"/>
    </source>
</evidence>
<evidence type="ECO:0000256" key="6">
    <source>
        <dbReference type="ARBA" id="ARBA00023136"/>
    </source>
</evidence>
<sequence length="188" mass="21888">MMNEYSKNHEEPAPVVTPNSTYPPRKHSISTFIFTFMILFVIWIIFSGRFDSFHLTLGIISCALVAYYSADLLFINPISANLARIWFRFIMYFPWLLYQIFMSNLHVLYLVFHPRMMELIDPRIFKFKSKIKNQYGLLTFANSITLTPGTITVSVSLYGDFTVHAIDEYCRDPLPGEMEARIAKIFGE</sequence>
<evidence type="ECO:0000256" key="2">
    <source>
        <dbReference type="ARBA" id="ARBA00006228"/>
    </source>
</evidence>
<evidence type="ECO:0000256" key="5">
    <source>
        <dbReference type="ARBA" id="ARBA00022989"/>
    </source>
</evidence>
<name>A0ABV6YT44_UNCC1</name>
<dbReference type="PANTHER" id="PTHR34584">
    <property type="entry name" value="NA(+)/H(+) ANTIPORTER SUBUNIT E1"/>
    <property type="match status" value="1"/>
</dbReference>
<feature type="transmembrane region" description="Helical" evidence="7">
    <location>
        <begin position="90"/>
        <end position="112"/>
    </location>
</feature>
<organism evidence="8 9">
    <name type="scientific">candidate division CSSED10-310 bacterium</name>
    <dbReference type="NCBI Taxonomy" id="2855610"/>
    <lineage>
        <taxon>Bacteria</taxon>
        <taxon>Bacteria division CSSED10-310</taxon>
    </lineage>
</organism>
<feature type="transmembrane region" description="Helical" evidence="7">
    <location>
        <begin position="28"/>
        <end position="46"/>
    </location>
</feature>
<keyword evidence="4 7" id="KW-0812">Transmembrane</keyword>
<comment type="caution">
    <text evidence="8">The sequence shown here is derived from an EMBL/GenBank/DDBJ whole genome shotgun (WGS) entry which is preliminary data.</text>
</comment>
<evidence type="ECO:0000256" key="4">
    <source>
        <dbReference type="ARBA" id="ARBA00022692"/>
    </source>
</evidence>
<dbReference type="Proteomes" id="UP001594351">
    <property type="component" value="Unassembled WGS sequence"/>
</dbReference>
<evidence type="ECO:0000256" key="1">
    <source>
        <dbReference type="ARBA" id="ARBA00004651"/>
    </source>
</evidence>
<comment type="subcellular location">
    <subcellularLocation>
        <location evidence="1">Cell membrane</location>
        <topology evidence="1">Multi-pass membrane protein</topology>
    </subcellularLocation>
</comment>
<protein>
    <submittedName>
        <fullName evidence="8">Na+/H+ antiporter subunit E</fullName>
    </submittedName>
</protein>
<evidence type="ECO:0000313" key="8">
    <source>
        <dbReference type="EMBL" id="MFC1849352.1"/>
    </source>
</evidence>
<evidence type="ECO:0000256" key="7">
    <source>
        <dbReference type="SAM" id="Phobius"/>
    </source>
</evidence>
<dbReference type="PANTHER" id="PTHR34584:SF1">
    <property type="entry name" value="NA(+)_H(+) ANTIPORTER SUBUNIT E1"/>
    <property type="match status" value="1"/>
</dbReference>
<evidence type="ECO:0000313" key="9">
    <source>
        <dbReference type="Proteomes" id="UP001594351"/>
    </source>
</evidence>
<dbReference type="InterPro" id="IPR002758">
    <property type="entry name" value="Cation_antiport_E"/>
</dbReference>
<keyword evidence="3" id="KW-1003">Cell membrane</keyword>